<evidence type="ECO:0000256" key="1">
    <source>
        <dbReference type="SAM" id="Phobius"/>
    </source>
</evidence>
<feature type="transmembrane region" description="Helical" evidence="1">
    <location>
        <begin position="162"/>
        <end position="183"/>
    </location>
</feature>
<evidence type="ECO:0000313" key="2">
    <source>
        <dbReference type="EMBL" id="EFP12341.1"/>
    </source>
</evidence>
<organism evidence="3">
    <name type="scientific">Caenorhabditis remanei</name>
    <name type="common">Caenorhabditis vulgaris</name>
    <dbReference type="NCBI Taxonomy" id="31234"/>
    <lineage>
        <taxon>Eukaryota</taxon>
        <taxon>Metazoa</taxon>
        <taxon>Ecdysozoa</taxon>
        <taxon>Nematoda</taxon>
        <taxon>Chromadorea</taxon>
        <taxon>Rhabditida</taxon>
        <taxon>Rhabditina</taxon>
        <taxon>Rhabditomorpha</taxon>
        <taxon>Rhabditoidea</taxon>
        <taxon>Rhabditidae</taxon>
        <taxon>Peloderinae</taxon>
        <taxon>Caenorhabditis</taxon>
    </lineage>
</organism>
<dbReference type="eggNOG" id="ENOG502SFJK">
    <property type="taxonomic scope" value="Eukaryota"/>
</dbReference>
<feature type="transmembrane region" description="Helical" evidence="1">
    <location>
        <begin position="228"/>
        <end position="248"/>
    </location>
</feature>
<keyword evidence="1" id="KW-0812">Transmembrane</keyword>
<dbReference type="Pfam" id="PF23408">
    <property type="entry name" value="TMEM126_like"/>
    <property type="match status" value="1"/>
</dbReference>
<dbReference type="InParanoid" id="E3LVG8"/>
<sequence>MSKKDSKDDTQFLSLWQNSENLAKMESHAMNRGLVAATRDSSSDPSNRSTLWTNLSSMSSADQAHLMSRLSSTWPFREERRALTWPVHAGLLANCVTSSLIATRINSEMFLYDAKAKFLDSVKRCPKSPFVFGVYSSGVTYFMLHQMLVTPKVFNELTPCPSCLVINSIAIGLTTGIALPMLATPYLAHYVLINKEAAAGGSKSMPVVNNLLEFLTLGWEGSKPARSVMATCAAIQMVVSFGAMYAMLWGRERMFNTLELDSDLARRLVAEAQTSNSFKQKILDFLRRIPLVNGAIPESPENERVV</sequence>
<name>E3LVG8_CAERE</name>
<proteinExistence type="predicted"/>
<dbReference type="AlphaFoldDB" id="E3LVG8"/>
<protein>
    <submittedName>
        <fullName evidence="2">Uncharacterized protein</fullName>
    </submittedName>
</protein>
<dbReference type="FunCoup" id="E3LVG8">
    <property type="interactions" value="24"/>
</dbReference>
<dbReference type="InterPro" id="IPR057591">
    <property type="entry name" value="TMEM126-like"/>
</dbReference>
<accession>E3LVG8</accession>
<dbReference type="OMA" id="WPFRDER"/>
<evidence type="ECO:0000313" key="3">
    <source>
        <dbReference type="Proteomes" id="UP000008281"/>
    </source>
</evidence>
<reference evidence="2" key="1">
    <citation type="submission" date="2007-07" db="EMBL/GenBank/DDBJ databases">
        <title>PCAP assembly of the Caenorhabditis remanei genome.</title>
        <authorList>
            <consortium name="The Caenorhabditis remanei Sequencing Consortium"/>
            <person name="Wilson R.K."/>
        </authorList>
    </citation>
    <scope>NUCLEOTIDE SEQUENCE [LARGE SCALE GENOMIC DNA]</scope>
    <source>
        <strain evidence="2">PB4641</strain>
    </source>
</reference>
<keyword evidence="1" id="KW-1133">Transmembrane helix</keyword>
<gene>
    <name evidence="2" type="ORF">CRE_29733</name>
</gene>
<dbReference type="Proteomes" id="UP000008281">
    <property type="component" value="Unassembled WGS sequence"/>
</dbReference>
<keyword evidence="1" id="KW-0472">Membrane</keyword>
<keyword evidence="3" id="KW-1185">Reference proteome</keyword>
<dbReference type="EMBL" id="DS268416">
    <property type="protein sequence ID" value="EFP12341.1"/>
    <property type="molecule type" value="Genomic_DNA"/>
</dbReference>
<dbReference type="HOGENOM" id="CLU_084572_0_0_1"/>
<dbReference type="OrthoDB" id="6234762at2759"/>